<feature type="domain" description="GH16" evidence="2">
    <location>
        <begin position="280"/>
        <end position="525"/>
    </location>
</feature>
<keyword evidence="1" id="KW-0732">Signal</keyword>
<dbReference type="PROSITE" id="PS51762">
    <property type="entry name" value="GH16_2"/>
    <property type="match status" value="1"/>
</dbReference>
<keyword evidence="4" id="KW-1185">Reference proteome</keyword>
<evidence type="ECO:0000313" key="4">
    <source>
        <dbReference type="Proteomes" id="UP000199004"/>
    </source>
</evidence>
<evidence type="ECO:0000313" key="3">
    <source>
        <dbReference type="EMBL" id="SDN74741.1"/>
    </source>
</evidence>
<dbReference type="OrthoDB" id="273319at2"/>
<dbReference type="InterPro" id="IPR013320">
    <property type="entry name" value="ConA-like_dom_sf"/>
</dbReference>
<dbReference type="SUPFAM" id="SSF49899">
    <property type="entry name" value="Concanavalin A-like lectins/glucanases"/>
    <property type="match status" value="1"/>
</dbReference>
<proteinExistence type="predicted"/>
<evidence type="ECO:0000259" key="2">
    <source>
        <dbReference type="PROSITE" id="PS51762"/>
    </source>
</evidence>
<dbReference type="GO" id="GO:0004553">
    <property type="term" value="F:hydrolase activity, hydrolyzing O-glycosyl compounds"/>
    <property type="evidence" value="ECO:0007669"/>
    <property type="project" value="InterPro"/>
</dbReference>
<dbReference type="Proteomes" id="UP000199004">
    <property type="component" value="Unassembled WGS sequence"/>
</dbReference>
<dbReference type="Gene3D" id="2.60.120.200">
    <property type="match status" value="1"/>
</dbReference>
<gene>
    <name evidence="3" type="ORF">SAMN05192576_2695</name>
</gene>
<evidence type="ECO:0000256" key="1">
    <source>
        <dbReference type="SAM" id="SignalP"/>
    </source>
</evidence>
<accession>A0A1H0DXK2</accession>
<feature type="chain" id="PRO_5039575009" description="GH16 domain-containing protein" evidence="1">
    <location>
        <begin position="21"/>
        <end position="543"/>
    </location>
</feature>
<protein>
    <recommendedName>
        <fullName evidence="2">GH16 domain-containing protein</fullName>
    </recommendedName>
</protein>
<feature type="signal peptide" evidence="1">
    <location>
        <begin position="1"/>
        <end position="20"/>
    </location>
</feature>
<sequence>MLLRLRAAALTSAVTLSALAAAAIVTPGATAVTGSVAPTSAATPSRAAGVGSLTVSPALHVAGQAVTFKGALPKPGKRGIHLQFHMNRPGDKWTDVKKSSRTTTASGAFKFRFPAPAMFNISYRVVGGGMATKPYLFYAKPQAVTLSVNGEDQTNQFVTVLPLAPFTVEVDSAADLYPDRKLEPPPFPGRVINLQQRVNGSQWETIDTAKADSGGFASFTLTGALSGEQVLRARAEDVSTNGNRIGWTASWPTYVEFNLFPEFPEFPEFPREPADSWAGPAFGRTTTPPVTDSTGATDASSQYGWYRPVYDFAWEYGQSLSSPPTKGTALKGRWLESSSGSGRVVTFNGALAFQSKLINKGPGDRGTTSAALTGNAQKYGRWEFRIWQNVREQDGRDFRMRVELVPEGTGPGACSPEAIRVADMQLGEKSYSVGVRSAKANAEWSYTNPSTPAYSGLHNFAVEVATDHITWFFDGKAFATVKSKGALSGRTLTPRVSMVGLEDATEHNGSQFSVDWVRSWTLETGRQAKNSRPLAKKAFSPTC</sequence>
<dbReference type="GO" id="GO:0005975">
    <property type="term" value="P:carbohydrate metabolic process"/>
    <property type="evidence" value="ECO:0007669"/>
    <property type="project" value="InterPro"/>
</dbReference>
<organism evidence="3 4">
    <name type="scientific">Nocardioides szechwanensis</name>
    <dbReference type="NCBI Taxonomy" id="1005944"/>
    <lineage>
        <taxon>Bacteria</taxon>
        <taxon>Bacillati</taxon>
        <taxon>Actinomycetota</taxon>
        <taxon>Actinomycetes</taxon>
        <taxon>Propionibacteriales</taxon>
        <taxon>Nocardioidaceae</taxon>
        <taxon>Nocardioides</taxon>
    </lineage>
</organism>
<dbReference type="AlphaFoldDB" id="A0A1H0DXK2"/>
<name>A0A1H0DXK2_9ACTN</name>
<dbReference type="InterPro" id="IPR000757">
    <property type="entry name" value="Beta-glucanase-like"/>
</dbReference>
<dbReference type="RefSeq" id="WP_091025324.1">
    <property type="nucleotide sequence ID" value="NZ_BKAE01000013.1"/>
</dbReference>
<reference evidence="3 4" key="1">
    <citation type="submission" date="2016-10" db="EMBL/GenBank/DDBJ databases">
        <authorList>
            <person name="de Groot N.N."/>
        </authorList>
    </citation>
    <scope>NUCLEOTIDE SEQUENCE [LARGE SCALE GENOMIC DNA]</scope>
    <source>
        <strain evidence="3 4">CGMCC 1.11147</strain>
    </source>
</reference>
<dbReference type="EMBL" id="FNIC01000004">
    <property type="protein sequence ID" value="SDN74741.1"/>
    <property type="molecule type" value="Genomic_DNA"/>
</dbReference>